<reference evidence="1" key="1">
    <citation type="submission" date="2020-08" db="EMBL/GenBank/DDBJ databases">
        <title>Multicomponent nature underlies the extraordinary mechanical properties of spider dragline silk.</title>
        <authorList>
            <person name="Kono N."/>
            <person name="Nakamura H."/>
            <person name="Mori M."/>
            <person name="Yoshida Y."/>
            <person name="Ohtoshi R."/>
            <person name="Malay A.D."/>
            <person name="Moran D.A.P."/>
            <person name="Tomita M."/>
            <person name="Numata K."/>
            <person name="Arakawa K."/>
        </authorList>
    </citation>
    <scope>NUCLEOTIDE SEQUENCE</scope>
</reference>
<dbReference type="AlphaFoldDB" id="A0A8X6T8Y3"/>
<protein>
    <submittedName>
        <fullName evidence="1">Uncharacterized protein</fullName>
    </submittedName>
</protein>
<sequence length="97" mass="11588">MHMHLQEELLGSLTRDPIVEVIFPTKFQLFMGRKRTSHRHHYKIEGGTWGLESMKKTKCSRYYLSLNCEFPLRSSETGQEIVREQFVLVRYIQMCIH</sequence>
<evidence type="ECO:0000313" key="1">
    <source>
        <dbReference type="EMBL" id="GFS82861.1"/>
    </source>
</evidence>
<accession>A0A8X6T8Y3</accession>
<evidence type="ECO:0000313" key="2">
    <source>
        <dbReference type="Proteomes" id="UP000887013"/>
    </source>
</evidence>
<dbReference type="Proteomes" id="UP000887013">
    <property type="component" value="Unassembled WGS sequence"/>
</dbReference>
<name>A0A8X6T8Y3_NEPPI</name>
<comment type="caution">
    <text evidence="1">The sequence shown here is derived from an EMBL/GenBank/DDBJ whole genome shotgun (WGS) entry which is preliminary data.</text>
</comment>
<proteinExistence type="predicted"/>
<organism evidence="1 2">
    <name type="scientific">Nephila pilipes</name>
    <name type="common">Giant wood spider</name>
    <name type="synonym">Nephila maculata</name>
    <dbReference type="NCBI Taxonomy" id="299642"/>
    <lineage>
        <taxon>Eukaryota</taxon>
        <taxon>Metazoa</taxon>
        <taxon>Ecdysozoa</taxon>
        <taxon>Arthropoda</taxon>
        <taxon>Chelicerata</taxon>
        <taxon>Arachnida</taxon>
        <taxon>Araneae</taxon>
        <taxon>Araneomorphae</taxon>
        <taxon>Entelegynae</taxon>
        <taxon>Araneoidea</taxon>
        <taxon>Nephilidae</taxon>
        <taxon>Nephila</taxon>
    </lineage>
</organism>
<dbReference type="EMBL" id="BMAW01051863">
    <property type="protein sequence ID" value="GFS82861.1"/>
    <property type="molecule type" value="Genomic_DNA"/>
</dbReference>
<keyword evidence="2" id="KW-1185">Reference proteome</keyword>
<gene>
    <name evidence="1" type="ORF">NPIL_108111</name>
</gene>